<reference evidence="2" key="1">
    <citation type="submission" date="2020-10" db="EMBL/GenBank/DDBJ databases">
        <authorList>
            <person name="Gilroy R."/>
        </authorList>
    </citation>
    <scope>NUCLEOTIDE SEQUENCE</scope>
    <source>
        <strain evidence="2">1063</strain>
    </source>
</reference>
<name>A0A9D1L1T6_9FIRM</name>
<evidence type="ECO:0000313" key="3">
    <source>
        <dbReference type="Proteomes" id="UP000824088"/>
    </source>
</evidence>
<organism evidence="2 3">
    <name type="scientific">Candidatus Limadaptatus stercorigallinarum</name>
    <dbReference type="NCBI Taxonomy" id="2840845"/>
    <lineage>
        <taxon>Bacteria</taxon>
        <taxon>Bacillati</taxon>
        <taxon>Bacillota</taxon>
        <taxon>Clostridia</taxon>
        <taxon>Eubacteriales</taxon>
        <taxon>Candidatus Limadaptatus</taxon>
    </lineage>
</organism>
<dbReference type="PROSITE" id="PS51257">
    <property type="entry name" value="PROKAR_LIPOPROTEIN"/>
    <property type="match status" value="1"/>
</dbReference>
<feature type="non-terminal residue" evidence="2">
    <location>
        <position position="102"/>
    </location>
</feature>
<proteinExistence type="predicted"/>
<accession>A0A9D1L1T6</accession>
<evidence type="ECO:0000256" key="1">
    <source>
        <dbReference type="SAM" id="SignalP"/>
    </source>
</evidence>
<comment type="caution">
    <text evidence="2">The sequence shown here is derived from an EMBL/GenBank/DDBJ whole genome shotgun (WGS) entry which is preliminary data.</text>
</comment>
<sequence>MTKKNTLKLAALGFALVCLLVCAAGALVACNQEPQKRGEFYTLQEAYDAGLLTTDDLKSIACYLNGDENTDGFIPAPKVPAELSSETEQAIKETRAYDLRHR</sequence>
<evidence type="ECO:0000313" key="2">
    <source>
        <dbReference type="EMBL" id="HIU21834.1"/>
    </source>
</evidence>
<keyword evidence="1" id="KW-0732">Signal</keyword>
<feature type="signal peptide" evidence="1">
    <location>
        <begin position="1"/>
        <end position="23"/>
    </location>
</feature>
<reference evidence="2" key="2">
    <citation type="journal article" date="2021" name="PeerJ">
        <title>Extensive microbial diversity within the chicken gut microbiome revealed by metagenomics and culture.</title>
        <authorList>
            <person name="Gilroy R."/>
            <person name="Ravi A."/>
            <person name="Getino M."/>
            <person name="Pursley I."/>
            <person name="Horton D.L."/>
            <person name="Alikhan N.F."/>
            <person name="Baker D."/>
            <person name="Gharbi K."/>
            <person name="Hall N."/>
            <person name="Watson M."/>
            <person name="Adriaenssens E.M."/>
            <person name="Foster-Nyarko E."/>
            <person name="Jarju S."/>
            <person name="Secka A."/>
            <person name="Antonio M."/>
            <person name="Oren A."/>
            <person name="Chaudhuri R.R."/>
            <person name="La Ragione R."/>
            <person name="Hildebrand F."/>
            <person name="Pallen M.J."/>
        </authorList>
    </citation>
    <scope>NUCLEOTIDE SEQUENCE</scope>
    <source>
        <strain evidence="2">1063</strain>
    </source>
</reference>
<gene>
    <name evidence="2" type="ORF">IAD51_06385</name>
</gene>
<feature type="chain" id="PRO_5038723454" evidence="1">
    <location>
        <begin position="24"/>
        <end position="102"/>
    </location>
</feature>
<protein>
    <submittedName>
        <fullName evidence="2">Uncharacterized protein</fullName>
    </submittedName>
</protein>
<dbReference type="AlphaFoldDB" id="A0A9D1L1T6"/>
<dbReference type="Proteomes" id="UP000824088">
    <property type="component" value="Unassembled WGS sequence"/>
</dbReference>
<dbReference type="EMBL" id="DVMN01000115">
    <property type="protein sequence ID" value="HIU21834.1"/>
    <property type="molecule type" value="Genomic_DNA"/>
</dbReference>